<accession>A0A8J2H7M7</accession>
<dbReference type="OrthoDB" id="7679028at2759"/>
<evidence type="ECO:0000313" key="1">
    <source>
        <dbReference type="EMBL" id="CAG5082588.1"/>
    </source>
</evidence>
<organism evidence="1 2">
    <name type="scientific">Cotesia congregata</name>
    <name type="common">Parasitoid wasp</name>
    <name type="synonym">Apanteles congregatus</name>
    <dbReference type="NCBI Taxonomy" id="51543"/>
    <lineage>
        <taxon>Eukaryota</taxon>
        <taxon>Metazoa</taxon>
        <taxon>Ecdysozoa</taxon>
        <taxon>Arthropoda</taxon>
        <taxon>Hexapoda</taxon>
        <taxon>Insecta</taxon>
        <taxon>Pterygota</taxon>
        <taxon>Neoptera</taxon>
        <taxon>Endopterygota</taxon>
        <taxon>Hymenoptera</taxon>
        <taxon>Apocrita</taxon>
        <taxon>Ichneumonoidea</taxon>
        <taxon>Braconidae</taxon>
        <taxon>Microgastrinae</taxon>
        <taxon>Cotesia</taxon>
    </lineage>
</organism>
<name>A0A8J2H7M7_COTCN</name>
<dbReference type="Proteomes" id="UP000786811">
    <property type="component" value="Unassembled WGS sequence"/>
</dbReference>
<dbReference type="AlphaFoldDB" id="A0A8J2H7M7"/>
<proteinExistence type="predicted"/>
<comment type="caution">
    <text evidence="1">The sequence shown here is derived from an EMBL/GenBank/DDBJ whole genome shotgun (WGS) entry which is preliminary data.</text>
</comment>
<gene>
    <name evidence="1" type="ORF">HICCMSTLAB_LOCUS3602</name>
</gene>
<dbReference type="EMBL" id="CAJNRD030001118">
    <property type="protein sequence ID" value="CAG5082588.1"/>
    <property type="molecule type" value="Genomic_DNA"/>
</dbReference>
<protein>
    <submittedName>
        <fullName evidence="1">Uncharacterized protein</fullName>
    </submittedName>
</protein>
<reference evidence="1" key="1">
    <citation type="submission" date="2021-04" db="EMBL/GenBank/DDBJ databases">
        <authorList>
            <person name="Chebbi M.A.C M."/>
        </authorList>
    </citation>
    <scope>NUCLEOTIDE SEQUENCE</scope>
</reference>
<sequence>MKRRVLYYQRPKGFLVTNPQPAWNKMSELIKLCFSERTNPVVITDDLVDAIYGLSRDIDHPNVNVIEHNYQPRQIPIFNRAYSTYILSANSASQLKNLLHVLKSSLTWSIKSVFFIIGTNAESCGNASKMLQVLWKLNLISAFYVCYEPNDKESMMLYTYNPFTDRAPEPWVEVESTDRPNDRWSLYKQPYINDKGACRSITYDKTKSLDGYEVKAVSRSFLNYTRGKKYDIGSLQKHNKFEDVSYAKTLFSALNVTSIIYYDQKGCWINHTASGDLKR</sequence>
<keyword evidence="2" id="KW-1185">Reference proteome</keyword>
<evidence type="ECO:0000313" key="2">
    <source>
        <dbReference type="Proteomes" id="UP000786811"/>
    </source>
</evidence>